<evidence type="ECO:0000313" key="8">
    <source>
        <dbReference type="Proteomes" id="UP000000602"/>
    </source>
</evidence>
<reference evidence="8" key="1">
    <citation type="journal article" date="2004" name="Environ. Microbiol.">
        <title>The genome of Desulfotalea psychrophila, a sulfate-reducing bacterium from permanently cold Arctic sediments.</title>
        <authorList>
            <person name="Rabus R."/>
            <person name="Ruepp A."/>
            <person name="Frickey T."/>
            <person name="Rattei T."/>
            <person name="Fartmann B."/>
            <person name="Stark M."/>
            <person name="Bauer M."/>
            <person name="Zibat A."/>
            <person name="Lombardot T."/>
            <person name="Becker I."/>
            <person name="Amann J."/>
            <person name="Gellner K."/>
            <person name="Teeling H."/>
            <person name="Leuschner W.D."/>
            <person name="Gloeckner F.-O."/>
            <person name="Lupas A.N."/>
            <person name="Amann R."/>
            <person name="Klenk H.-P."/>
        </authorList>
    </citation>
    <scope>NUCLEOTIDE SEQUENCE [LARGE SCALE GENOMIC DNA]</scope>
    <source>
        <strain evidence="8">DSM 12343 / LSv54</strain>
    </source>
</reference>
<protein>
    <submittedName>
        <fullName evidence="7">Related to glycerol-3-phosphate transporter</fullName>
    </submittedName>
</protein>
<evidence type="ECO:0000256" key="4">
    <source>
        <dbReference type="ARBA" id="ARBA00023136"/>
    </source>
</evidence>
<evidence type="ECO:0000256" key="5">
    <source>
        <dbReference type="SAM" id="Phobius"/>
    </source>
</evidence>
<dbReference type="GO" id="GO:0012505">
    <property type="term" value="C:endomembrane system"/>
    <property type="evidence" value="ECO:0007669"/>
    <property type="project" value="UniProtKB-SubCell"/>
</dbReference>
<feature type="transmembrane region" description="Helical" evidence="5">
    <location>
        <begin position="95"/>
        <end position="115"/>
    </location>
</feature>
<dbReference type="PANTHER" id="PTHR43826:SF7">
    <property type="entry name" value="PROTEIN UHPC, PUTATIVE-RELATED"/>
    <property type="match status" value="1"/>
</dbReference>
<feature type="transmembrane region" description="Helical" evidence="5">
    <location>
        <begin position="135"/>
        <end position="157"/>
    </location>
</feature>
<gene>
    <name evidence="7" type="ordered locus">DP1499</name>
</gene>
<dbReference type="InterPro" id="IPR051337">
    <property type="entry name" value="OPA_Antiporter"/>
</dbReference>
<dbReference type="AlphaFoldDB" id="Q6AN46"/>
<dbReference type="HOGENOM" id="CLU_001265_31_0_7"/>
<evidence type="ECO:0000259" key="6">
    <source>
        <dbReference type="PROSITE" id="PS50850"/>
    </source>
</evidence>
<comment type="subcellular location">
    <subcellularLocation>
        <location evidence="1">Endomembrane system</location>
        <topology evidence="1">Multi-pass membrane protein</topology>
    </subcellularLocation>
</comment>
<dbReference type="PIRSF" id="PIRSF002808">
    <property type="entry name" value="Hexose_phosphate_transp"/>
    <property type="match status" value="1"/>
</dbReference>
<evidence type="ECO:0000313" key="7">
    <source>
        <dbReference type="EMBL" id="CAG36228.1"/>
    </source>
</evidence>
<evidence type="ECO:0000256" key="3">
    <source>
        <dbReference type="ARBA" id="ARBA00022989"/>
    </source>
</evidence>
<feature type="transmembrane region" description="Helical" evidence="5">
    <location>
        <begin position="334"/>
        <end position="356"/>
    </location>
</feature>
<dbReference type="PANTHER" id="PTHR43826">
    <property type="entry name" value="GLUCOSE-6-PHOSPHATE EXCHANGER SLC37A4"/>
    <property type="match status" value="1"/>
</dbReference>
<proteinExistence type="predicted"/>
<feature type="transmembrane region" description="Helical" evidence="5">
    <location>
        <begin position="163"/>
        <end position="182"/>
    </location>
</feature>
<dbReference type="InterPro" id="IPR036259">
    <property type="entry name" value="MFS_trans_sf"/>
</dbReference>
<dbReference type="SUPFAM" id="SSF103473">
    <property type="entry name" value="MFS general substrate transporter"/>
    <property type="match status" value="1"/>
</dbReference>
<keyword evidence="4 5" id="KW-0472">Membrane</keyword>
<dbReference type="RefSeq" id="WP_011188740.1">
    <property type="nucleotide sequence ID" value="NC_006138.1"/>
</dbReference>
<dbReference type="GO" id="GO:0005886">
    <property type="term" value="C:plasma membrane"/>
    <property type="evidence" value="ECO:0007669"/>
    <property type="project" value="TreeGrafter"/>
</dbReference>
<dbReference type="eggNOG" id="COG2271">
    <property type="taxonomic scope" value="Bacteria"/>
</dbReference>
<dbReference type="GO" id="GO:0061513">
    <property type="term" value="F:glucose 6-phosphate:phosphate antiporter activity"/>
    <property type="evidence" value="ECO:0007669"/>
    <property type="project" value="TreeGrafter"/>
</dbReference>
<evidence type="ECO:0000256" key="2">
    <source>
        <dbReference type="ARBA" id="ARBA00022692"/>
    </source>
</evidence>
<evidence type="ECO:0000256" key="1">
    <source>
        <dbReference type="ARBA" id="ARBA00004127"/>
    </source>
</evidence>
<dbReference type="Pfam" id="PF07690">
    <property type="entry name" value="MFS_1"/>
    <property type="match status" value="1"/>
</dbReference>
<sequence>MTRQQKKALFILWFGYANFYLLRLNYGIAMPGIMAEYGYSRGELGLGASFFFMLYALGLVVSGVLSDRLGPKRILVFGLLCSILVNLAFPSIAGSLFGIVFLWSINGFFQAMGWAPTVKMTSPWFEEGQKGRASAILGTSYIIGSALSWLLAGYLAQNYSWRLVFYGPTLIAAVILALYLIYIEQYPQATTPARQSILKTLGAVLAEREIWYVGFTLLGLNIVIYGFMTWAPIYYFEQGGDIQEATHKALLFPIAGALGSLFIGWLCDKFFAKRRLFVGVMAMVVLLFSVLLFPYSTDPLVSLTCLVFVGATAYGTEVLLVSQFPMIFGKQKNMATIVGVIDSIGYLGAAITSVTSGFLTDIWGWSAAFYFWIGGGLFAMIFLLICQRQLGHTLR</sequence>
<feature type="transmembrane region" description="Helical" evidence="5">
    <location>
        <begin position="210"/>
        <end position="230"/>
    </location>
</feature>
<accession>Q6AN46</accession>
<dbReference type="OrthoDB" id="5315372at2"/>
<keyword evidence="8" id="KW-1185">Reference proteome</keyword>
<dbReference type="PROSITE" id="PS50850">
    <property type="entry name" value="MFS"/>
    <property type="match status" value="1"/>
</dbReference>
<organism evidence="7 8">
    <name type="scientific">Desulfotalea psychrophila (strain LSv54 / DSM 12343)</name>
    <dbReference type="NCBI Taxonomy" id="177439"/>
    <lineage>
        <taxon>Bacteria</taxon>
        <taxon>Pseudomonadati</taxon>
        <taxon>Thermodesulfobacteriota</taxon>
        <taxon>Desulfobulbia</taxon>
        <taxon>Desulfobulbales</taxon>
        <taxon>Desulfocapsaceae</taxon>
        <taxon>Desulfotalea</taxon>
    </lineage>
</organism>
<feature type="transmembrane region" description="Helical" evidence="5">
    <location>
        <begin position="46"/>
        <end position="66"/>
    </location>
</feature>
<feature type="transmembrane region" description="Helical" evidence="5">
    <location>
        <begin position="301"/>
        <end position="322"/>
    </location>
</feature>
<feature type="transmembrane region" description="Helical" evidence="5">
    <location>
        <begin position="250"/>
        <end position="267"/>
    </location>
</feature>
<dbReference type="InterPro" id="IPR020846">
    <property type="entry name" value="MFS_dom"/>
</dbReference>
<dbReference type="InterPro" id="IPR011701">
    <property type="entry name" value="MFS"/>
</dbReference>
<dbReference type="Gene3D" id="1.20.1250.20">
    <property type="entry name" value="MFS general substrate transporter like domains"/>
    <property type="match status" value="2"/>
</dbReference>
<feature type="transmembrane region" description="Helical" evidence="5">
    <location>
        <begin position="73"/>
        <end position="89"/>
    </location>
</feature>
<dbReference type="InterPro" id="IPR000849">
    <property type="entry name" value="Sugar_P_transporter"/>
</dbReference>
<dbReference type="GO" id="GO:0035435">
    <property type="term" value="P:phosphate ion transmembrane transport"/>
    <property type="evidence" value="ECO:0007669"/>
    <property type="project" value="TreeGrafter"/>
</dbReference>
<dbReference type="Proteomes" id="UP000000602">
    <property type="component" value="Chromosome"/>
</dbReference>
<name>Q6AN46_DESPS</name>
<dbReference type="EMBL" id="CR522870">
    <property type="protein sequence ID" value="CAG36228.1"/>
    <property type="molecule type" value="Genomic_DNA"/>
</dbReference>
<feature type="transmembrane region" description="Helical" evidence="5">
    <location>
        <begin position="362"/>
        <end position="386"/>
    </location>
</feature>
<dbReference type="STRING" id="177439.DP1499"/>
<keyword evidence="2 5" id="KW-0812">Transmembrane</keyword>
<keyword evidence="3 5" id="KW-1133">Transmembrane helix</keyword>
<dbReference type="KEGG" id="dps:DP1499"/>
<feature type="transmembrane region" description="Helical" evidence="5">
    <location>
        <begin position="276"/>
        <end position="295"/>
    </location>
</feature>
<feature type="transmembrane region" description="Helical" evidence="5">
    <location>
        <begin position="7"/>
        <end position="26"/>
    </location>
</feature>
<feature type="domain" description="Major facilitator superfamily (MFS) profile" evidence="6">
    <location>
        <begin position="8"/>
        <end position="391"/>
    </location>
</feature>